<dbReference type="PRINTS" id="PR00252">
    <property type="entry name" value="NRIONCHANNEL"/>
</dbReference>
<dbReference type="InterPro" id="IPR006202">
    <property type="entry name" value="Neur_chan_lig-bd"/>
</dbReference>
<dbReference type="GO" id="GO:0005230">
    <property type="term" value="F:extracellular ligand-gated monoatomic ion channel activity"/>
    <property type="evidence" value="ECO:0007669"/>
    <property type="project" value="InterPro"/>
</dbReference>
<dbReference type="InterPro" id="IPR036734">
    <property type="entry name" value="Neur_chan_lig-bd_sf"/>
</dbReference>
<comment type="caution">
    <text evidence="3">Lacks conserved residue(s) required for the propagation of feature annotation.</text>
</comment>
<dbReference type="EMBL" id="JABXBU010000012">
    <property type="protein sequence ID" value="KAF8789482.1"/>
    <property type="molecule type" value="Genomic_DNA"/>
</dbReference>
<dbReference type="InterPro" id="IPR018000">
    <property type="entry name" value="Neurotransmitter_ion_chnl_CS"/>
</dbReference>
<comment type="caution">
    <text evidence="5">The sequence shown here is derived from an EMBL/GenBank/DDBJ whole genome shotgun (WGS) entry which is preliminary data.</text>
</comment>
<dbReference type="Proteomes" id="UP000807504">
    <property type="component" value="Unassembled WGS sequence"/>
</dbReference>
<dbReference type="AlphaFoldDB" id="A0A8T0FGG4"/>
<feature type="transmembrane region" description="Helical" evidence="3">
    <location>
        <begin position="269"/>
        <end position="288"/>
    </location>
</feature>
<keyword evidence="6" id="KW-1185">Reference proteome</keyword>
<organism evidence="5 6">
    <name type="scientific">Argiope bruennichi</name>
    <name type="common">Wasp spider</name>
    <name type="synonym">Aranea bruennichi</name>
    <dbReference type="NCBI Taxonomy" id="94029"/>
    <lineage>
        <taxon>Eukaryota</taxon>
        <taxon>Metazoa</taxon>
        <taxon>Ecdysozoa</taxon>
        <taxon>Arthropoda</taxon>
        <taxon>Chelicerata</taxon>
        <taxon>Arachnida</taxon>
        <taxon>Araneae</taxon>
        <taxon>Araneomorphae</taxon>
        <taxon>Entelegynae</taxon>
        <taxon>Araneoidea</taxon>
        <taxon>Araneidae</taxon>
        <taxon>Argiope</taxon>
    </lineage>
</organism>
<keyword evidence="5" id="KW-0675">Receptor</keyword>
<dbReference type="GO" id="GO:0016020">
    <property type="term" value="C:membrane"/>
    <property type="evidence" value="ECO:0007669"/>
    <property type="project" value="UniProtKB-SubCell"/>
</dbReference>
<dbReference type="InterPro" id="IPR006201">
    <property type="entry name" value="Neur_channel"/>
</dbReference>
<evidence type="ECO:0000256" key="1">
    <source>
        <dbReference type="ARBA" id="ARBA00004141"/>
    </source>
</evidence>
<keyword evidence="3" id="KW-0406">Ion transport</keyword>
<gene>
    <name evidence="5" type="ORF">HNY73_007415</name>
</gene>
<dbReference type="PANTHER" id="PTHR18945">
    <property type="entry name" value="NEUROTRANSMITTER GATED ION CHANNEL"/>
    <property type="match status" value="1"/>
</dbReference>
<comment type="similarity">
    <text evidence="3">Belongs to the ligand-gated ion channel (TC 1.A.9) family.</text>
</comment>
<proteinExistence type="inferred from homology"/>
<feature type="transmembrane region" description="Helical" evidence="3">
    <location>
        <begin position="193"/>
        <end position="214"/>
    </location>
</feature>
<keyword evidence="3" id="KW-0813">Transport</keyword>
<dbReference type="SUPFAM" id="SSF63712">
    <property type="entry name" value="Nicotinic receptor ligand binding domain-like"/>
    <property type="match status" value="1"/>
</dbReference>
<evidence type="ECO:0000259" key="4">
    <source>
        <dbReference type="Pfam" id="PF02931"/>
    </source>
</evidence>
<feature type="domain" description="Neurotransmitter-gated ion-channel ligand-binding" evidence="4">
    <location>
        <begin position="9"/>
        <end position="190"/>
    </location>
</feature>
<keyword evidence="3" id="KW-0812">Transmembrane</keyword>
<keyword evidence="3" id="KW-0407">Ion channel</keyword>
<comment type="subcellular location">
    <subcellularLocation>
        <location evidence="1">Membrane</location>
        <topology evidence="1">Multi-pass membrane protein</topology>
    </subcellularLocation>
</comment>
<accession>A0A8T0FGG4</accession>
<reference evidence="5" key="2">
    <citation type="submission" date="2020-06" db="EMBL/GenBank/DDBJ databases">
        <authorList>
            <person name="Sheffer M."/>
        </authorList>
    </citation>
    <scope>NUCLEOTIDE SEQUENCE</scope>
</reference>
<evidence type="ECO:0000313" key="6">
    <source>
        <dbReference type="Proteomes" id="UP000807504"/>
    </source>
</evidence>
<protein>
    <submittedName>
        <fullName evidence="5">Glycine receptor subunit alpha-2 like protein</fullName>
    </submittedName>
</protein>
<keyword evidence="3" id="KW-1133">Transmembrane helix</keyword>
<dbReference type="PROSITE" id="PS00236">
    <property type="entry name" value="NEUROTR_ION_CHANNEL"/>
    <property type="match status" value="1"/>
</dbReference>
<dbReference type="Gene3D" id="2.70.170.10">
    <property type="entry name" value="Neurotransmitter-gated ion-channel ligand-binding domain"/>
    <property type="match status" value="1"/>
</dbReference>
<evidence type="ECO:0000256" key="3">
    <source>
        <dbReference type="RuleBase" id="RU000687"/>
    </source>
</evidence>
<reference evidence="5" key="1">
    <citation type="journal article" date="2020" name="bioRxiv">
        <title>Chromosome-level reference genome of the European wasp spider Argiope bruennichi: a resource for studies on range expansion and evolutionary adaptation.</title>
        <authorList>
            <person name="Sheffer M.M."/>
            <person name="Hoppe A."/>
            <person name="Krehenwinkel H."/>
            <person name="Uhl G."/>
            <person name="Kuss A.W."/>
            <person name="Jensen L."/>
            <person name="Jensen C."/>
            <person name="Gillespie R.G."/>
            <person name="Hoff K.J."/>
            <person name="Prost S."/>
        </authorList>
    </citation>
    <scope>NUCLEOTIDE SEQUENCE</scope>
</reference>
<name>A0A8T0FGG4_ARGBR</name>
<evidence type="ECO:0000313" key="5">
    <source>
        <dbReference type="EMBL" id="KAF8789482.1"/>
    </source>
</evidence>
<sequence>MPEGSGGYGSPVQVRCEMYLIDISEVNDLHMDFRAMMYFRQIWNDSRLAYPNQPIRSIVLNDRNLIWTPDLFFFQEKEGIHHSLISPNTFIRITRDGEVRYSVRVSMTFKCPMDFTKYPHDIQKCDMQIESYGSTRDRLDLSWLNPVAFDKNISTVNFALKDVQESVNHLVLNSGQYASLQVSLVFKRKTGFFMIRLYAPFLILVAIRAVLWILPKKRKGKSMRKNDPETQNILEMDEKMNQVNGDSSISLVASRLKCDGKVYKRVDRICAFLFPSLFVIFNFVYGLMYCCGRQSK</sequence>
<dbReference type="GO" id="GO:0004888">
    <property type="term" value="F:transmembrane signaling receptor activity"/>
    <property type="evidence" value="ECO:0007669"/>
    <property type="project" value="InterPro"/>
</dbReference>
<dbReference type="Pfam" id="PF02931">
    <property type="entry name" value="Neur_chan_LBD"/>
    <property type="match status" value="1"/>
</dbReference>
<evidence type="ECO:0000256" key="2">
    <source>
        <dbReference type="ARBA" id="ARBA00023136"/>
    </source>
</evidence>
<keyword evidence="2 3" id="KW-0472">Membrane</keyword>